<dbReference type="EnsemblPlants" id="EMT12531">
    <property type="protein sequence ID" value="EMT12531"/>
    <property type="gene ID" value="F775_29718"/>
</dbReference>
<accession>M8BEY1</accession>
<name>M8BEY1_AEGTA</name>
<organism evidence="1">
    <name type="scientific">Aegilops tauschii</name>
    <name type="common">Tausch's goatgrass</name>
    <name type="synonym">Aegilops squarrosa</name>
    <dbReference type="NCBI Taxonomy" id="37682"/>
    <lineage>
        <taxon>Eukaryota</taxon>
        <taxon>Viridiplantae</taxon>
        <taxon>Streptophyta</taxon>
        <taxon>Embryophyta</taxon>
        <taxon>Tracheophyta</taxon>
        <taxon>Spermatophyta</taxon>
        <taxon>Magnoliopsida</taxon>
        <taxon>Liliopsida</taxon>
        <taxon>Poales</taxon>
        <taxon>Poaceae</taxon>
        <taxon>BOP clade</taxon>
        <taxon>Pooideae</taxon>
        <taxon>Triticodae</taxon>
        <taxon>Triticeae</taxon>
        <taxon>Triticinae</taxon>
        <taxon>Aegilops</taxon>
    </lineage>
</organism>
<sequence>MATTKIANGKKEQQDAGGVWSHRCQVHPPADACALQTGDVRGRGGGAAATSVRVPLATGGVAVRHGDPRGALDDKDYPEAEHACFRHCRHSHDCRGPGYR</sequence>
<dbReference type="AlphaFoldDB" id="M8BEY1"/>
<protein>
    <submittedName>
        <fullName evidence="1">Uncharacterized protein</fullName>
    </submittedName>
</protein>
<proteinExistence type="predicted"/>
<reference evidence="1" key="1">
    <citation type="submission" date="2015-06" db="UniProtKB">
        <authorList>
            <consortium name="EnsemblPlants"/>
        </authorList>
    </citation>
    <scope>IDENTIFICATION</scope>
</reference>
<evidence type="ECO:0000313" key="1">
    <source>
        <dbReference type="EnsemblPlants" id="EMT12531"/>
    </source>
</evidence>